<dbReference type="Gene3D" id="3.40.50.300">
    <property type="entry name" value="P-loop containing nucleotide triphosphate hydrolases"/>
    <property type="match status" value="2"/>
</dbReference>
<feature type="domain" description="Endonuclease GajA/Old nuclease/RecF-like AAA" evidence="1">
    <location>
        <begin position="1"/>
        <end position="49"/>
    </location>
</feature>
<feature type="domain" description="ATPase AAA-type core" evidence="2">
    <location>
        <begin position="144"/>
        <end position="280"/>
    </location>
</feature>
<evidence type="ECO:0000313" key="3">
    <source>
        <dbReference type="EMBL" id="VAW43990.1"/>
    </source>
</evidence>
<dbReference type="PANTHER" id="PTHR43581">
    <property type="entry name" value="ATP/GTP PHOSPHATASE"/>
    <property type="match status" value="1"/>
</dbReference>
<dbReference type="InterPro" id="IPR003959">
    <property type="entry name" value="ATPase_AAA_core"/>
</dbReference>
<dbReference type="EMBL" id="UOFB01000015">
    <property type="protein sequence ID" value="VAW43990.1"/>
    <property type="molecule type" value="Genomic_DNA"/>
</dbReference>
<dbReference type="InterPro" id="IPR051396">
    <property type="entry name" value="Bact_Antivir_Def_Nuclease"/>
</dbReference>
<evidence type="ECO:0000259" key="1">
    <source>
        <dbReference type="Pfam" id="PF13175"/>
    </source>
</evidence>
<dbReference type="SUPFAM" id="SSF52540">
    <property type="entry name" value="P-loop containing nucleoside triphosphate hydrolases"/>
    <property type="match status" value="1"/>
</dbReference>
<gene>
    <name evidence="3" type="ORF">MNBD_GAMMA04-1678</name>
</gene>
<sequence length="340" mass="38986">MYKSIKIEKFTAFEHLEINFSSGINVFIGANGTGKTHVLKLIYAASDITRSKKGLAEKINKVFLPSKEQIGRLVKRSAKSSKGFVEWVREERLEEVKIRLSMTSHTKEPDKATLSGAHKRWTEFPVESVYIPVKDMMANAPGFRALYSQRHIHFEEVYPDIIDRVFVPPLKGPPDPDRKRILTLLQEAMDGKVITKNEEFFLKNKQGELEFTLLAEGIRKLALLWVLIQNGTLLRGSILCWDEPETNLNPRLMKTVISILIELQRMGVQVFLSTHDYVILKEFDLQTEAQDNVMYHAFSRNEEDNEIRVNTTQDYLAISPNAIDDTFGDLATREIQRSMA</sequence>
<evidence type="ECO:0000259" key="2">
    <source>
        <dbReference type="Pfam" id="PF13304"/>
    </source>
</evidence>
<dbReference type="Pfam" id="PF13304">
    <property type="entry name" value="AAA_21"/>
    <property type="match status" value="1"/>
</dbReference>
<keyword evidence="3" id="KW-0547">Nucleotide-binding</keyword>
<dbReference type="GO" id="GO:0016887">
    <property type="term" value="F:ATP hydrolysis activity"/>
    <property type="evidence" value="ECO:0007669"/>
    <property type="project" value="InterPro"/>
</dbReference>
<dbReference type="Pfam" id="PF13175">
    <property type="entry name" value="AAA_15"/>
    <property type="match status" value="1"/>
</dbReference>
<dbReference type="InterPro" id="IPR027417">
    <property type="entry name" value="P-loop_NTPase"/>
</dbReference>
<organism evidence="3">
    <name type="scientific">hydrothermal vent metagenome</name>
    <dbReference type="NCBI Taxonomy" id="652676"/>
    <lineage>
        <taxon>unclassified sequences</taxon>
        <taxon>metagenomes</taxon>
        <taxon>ecological metagenomes</taxon>
    </lineage>
</organism>
<accession>A0A3B0VUD6</accession>
<protein>
    <submittedName>
        <fullName evidence="3">ATP-binding protein</fullName>
    </submittedName>
</protein>
<dbReference type="InterPro" id="IPR041685">
    <property type="entry name" value="AAA_GajA/Old/RecF-like"/>
</dbReference>
<dbReference type="GO" id="GO:0005524">
    <property type="term" value="F:ATP binding"/>
    <property type="evidence" value="ECO:0007669"/>
    <property type="project" value="UniProtKB-KW"/>
</dbReference>
<proteinExistence type="predicted"/>
<dbReference type="AlphaFoldDB" id="A0A3B0VUD6"/>
<name>A0A3B0VUD6_9ZZZZ</name>
<keyword evidence="3" id="KW-0067">ATP-binding</keyword>
<reference evidence="3" key="1">
    <citation type="submission" date="2018-06" db="EMBL/GenBank/DDBJ databases">
        <authorList>
            <person name="Zhirakovskaya E."/>
        </authorList>
    </citation>
    <scope>NUCLEOTIDE SEQUENCE</scope>
</reference>
<dbReference type="PANTHER" id="PTHR43581:SF2">
    <property type="entry name" value="EXCINUCLEASE ATPASE SUBUNIT"/>
    <property type="match status" value="1"/>
</dbReference>